<dbReference type="EMBL" id="LR902081">
    <property type="protein sequence ID" value="CAD7249934.1"/>
    <property type="molecule type" value="Genomic_DNA"/>
</dbReference>
<keyword evidence="1" id="KW-0175">Coiled coil</keyword>
<organism evidence="2">
    <name type="scientific">Darwinula stevensoni</name>
    <dbReference type="NCBI Taxonomy" id="69355"/>
    <lineage>
        <taxon>Eukaryota</taxon>
        <taxon>Metazoa</taxon>
        <taxon>Ecdysozoa</taxon>
        <taxon>Arthropoda</taxon>
        <taxon>Crustacea</taxon>
        <taxon>Oligostraca</taxon>
        <taxon>Ostracoda</taxon>
        <taxon>Podocopa</taxon>
        <taxon>Podocopida</taxon>
        <taxon>Darwinulocopina</taxon>
        <taxon>Darwinuloidea</taxon>
        <taxon>Darwinulidae</taxon>
        <taxon>Darwinula</taxon>
    </lineage>
</organism>
<evidence type="ECO:0000256" key="1">
    <source>
        <dbReference type="SAM" id="Coils"/>
    </source>
</evidence>
<dbReference type="Gene3D" id="3.40.50.300">
    <property type="entry name" value="P-loop containing nucleotide triphosphate hydrolases"/>
    <property type="match status" value="1"/>
</dbReference>
<keyword evidence="3" id="KW-1185">Reference proteome</keyword>
<accession>A0A7R9A9F0</accession>
<protein>
    <submittedName>
        <fullName evidence="2">Uncharacterized protein</fullName>
    </submittedName>
</protein>
<name>A0A7R9A9F0_9CRUS</name>
<proteinExistence type="predicted"/>
<dbReference type="EMBL" id="CAJPEV010002564">
    <property type="protein sequence ID" value="CAG0897331.1"/>
    <property type="molecule type" value="Genomic_DNA"/>
</dbReference>
<gene>
    <name evidence="2" type="ORF">DSTB1V02_LOCUS9720</name>
</gene>
<evidence type="ECO:0000313" key="3">
    <source>
        <dbReference type="Proteomes" id="UP000677054"/>
    </source>
</evidence>
<dbReference type="Proteomes" id="UP000677054">
    <property type="component" value="Unassembled WGS sequence"/>
</dbReference>
<dbReference type="InterPro" id="IPR027417">
    <property type="entry name" value="P-loop_NTPase"/>
</dbReference>
<feature type="coiled-coil region" evidence="1">
    <location>
        <begin position="165"/>
        <end position="192"/>
    </location>
</feature>
<dbReference type="OrthoDB" id="8177873at2759"/>
<sequence>MMAANKVVYEEGLLEKLESARKMKGTRSVAQLDETSGNQSIPLTKWYAGLQGLKLIREIDDFLLPKTPLTVIFGPPSSGKSKQLLQRINQLVDIARQSHNEYGILLLHMGSALCQKDTLDRLSSNPINMLDIERVKSLSPVEMIKYGGVARVQWKCHCSIIHIYVDDYCIEAVDAEKEIEEWTRALEELTRATLTLTLTVVFQTHSRGGREISMEKLISFFQDRNDSKVIKLHEPGTSPDCCTSKQLLHHIYNNETCNPLQMAAKTLPTGSRPGAWVIGSKPKRISMKYLCPGSHLDLSCKGQECCLPYIGAYVCFLSALSQEILGEVVYVLMPDRKLMNFLQTISGEHARRLHFFHPEEFRGCESSVTITVNVDDSWILESLSRAKTHLYIIDCLPEHQQVWRTMQEEGRIEEEVLTHNVPLESGILLSLNNIGKFLIFDCPKCEEFSHLGLLSVYRRRGKLDIREHLKVYKGERPPEEIASAYVSQDYPEAYVKSYSLPEGFILSDNKFNDLKTKAFKGKEDVSLPLDQLSIAVVFDRVKHALKDVPSLIMADYEFTDTFFKGINQQQKDHFIKNFGVTTKDLETGCHGVFGIGISGKDIVGLFFQVKATTSNANHKTILDSLAKAMKQVNKDFNVFRVVCGNFLNSIVKLAGFVALPMLPKSKLQKEIKCKECRARILTSEDLDGPGSFTTFLDRQGIVLEKTWDRNPESLVLKTFKEIFDLYVYAASGLDLPRNQTQLLIKSEGQMKKMSEILTPKQRESVMSKEKFMFICGAHGTGKTFLIRERATELAKTGKVLVVNLAGGLLTEEYQRYFRDEEEIQVIDGRDEALEENIGALKKYLLEKGKNKNILIDEVPITLGFQDIITPEAVTKHWECILDEINQIKSMTVSFRPIDQSYTRDIPLLDVKPRGCQIKILEEVKRNSRKIAELLMAIRCFFSRNVLSLEKTVRMDIDESAGGFLPALHSIPSCSSLHPSKCQEKMICEAVRASHAIDSIRNQCSISSKERPLFVVVDSEKRKNALVNIIMSFFPSIPFLFFSNRRRIWRGNGNLNGSSSLVIVTEHEMMGCYPKNVIIILDFPFTQWKNYNRLIPSTLENKILVTEEEELRTGKFSRLTKEIFGWKIKEGNIDGADLSRILEKAWQAYDNKKIEHLKDDAFSRSRFPGMDIDSDGKDEQKIADVDRMLKSWLSGIFGFPASGKSSRIDILIRNVTESSDHLILLHCGSDLSWEAYRERWGNEDHVKLAYLDPSKIKTGLVIIDNIPNHQHLWDTMTQEGRVEAVHDTFPSYSQEYPKILLRLDEKERFLKGPTWDETAKRVGKEALGCGFLNETTGAIQNIPPETWATLDHSSKTLHSSSPFQDWGYVYNCESPGSVTQADEEERKKILEILLQMRVKWEDEKLAPVPLKMSGEGGVLESLSLSLTGSLLHLSLLQNILAKKNFEDPLPLLQSGADHFHRPIVLIGEKLFRIFIPSGVEQAENEWRGILLFAQDFRNGSVLPVVPNSGHVWMEANTLPKVWKDKMPKSLERISFRGTIDVDWRAHTVPLMWALDRCLVDLLPLSPEELQERGNRH</sequence>
<dbReference type="SUPFAM" id="SSF52540">
    <property type="entry name" value="P-loop containing nucleoside triphosphate hydrolases"/>
    <property type="match status" value="2"/>
</dbReference>
<evidence type="ECO:0000313" key="2">
    <source>
        <dbReference type="EMBL" id="CAD7249934.1"/>
    </source>
</evidence>
<reference evidence="2" key="1">
    <citation type="submission" date="2020-11" db="EMBL/GenBank/DDBJ databases">
        <authorList>
            <person name="Tran Van P."/>
        </authorList>
    </citation>
    <scope>NUCLEOTIDE SEQUENCE</scope>
</reference>